<dbReference type="Gene3D" id="1.10.720.30">
    <property type="entry name" value="SAP domain"/>
    <property type="match status" value="1"/>
</dbReference>
<feature type="region of interest" description="Disordered" evidence="1">
    <location>
        <begin position="1"/>
        <end position="22"/>
    </location>
</feature>
<keyword evidence="3" id="KW-1185">Reference proteome</keyword>
<dbReference type="Proteomes" id="UP001212841">
    <property type="component" value="Unassembled WGS sequence"/>
</dbReference>
<evidence type="ECO:0000256" key="1">
    <source>
        <dbReference type="SAM" id="MobiDB-lite"/>
    </source>
</evidence>
<dbReference type="EMBL" id="JADGJD010001027">
    <property type="protein sequence ID" value="KAJ3047103.1"/>
    <property type="molecule type" value="Genomic_DNA"/>
</dbReference>
<organism evidence="2 3">
    <name type="scientific">Rhizophlyctis rosea</name>
    <dbReference type="NCBI Taxonomy" id="64517"/>
    <lineage>
        <taxon>Eukaryota</taxon>
        <taxon>Fungi</taxon>
        <taxon>Fungi incertae sedis</taxon>
        <taxon>Chytridiomycota</taxon>
        <taxon>Chytridiomycota incertae sedis</taxon>
        <taxon>Chytridiomycetes</taxon>
        <taxon>Rhizophlyctidales</taxon>
        <taxon>Rhizophlyctidaceae</taxon>
        <taxon>Rhizophlyctis</taxon>
    </lineage>
</organism>
<evidence type="ECO:0000313" key="2">
    <source>
        <dbReference type="EMBL" id="KAJ3047103.1"/>
    </source>
</evidence>
<feature type="compositionally biased region" description="Polar residues" evidence="1">
    <location>
        <begin position="1"/>
        <end position="10"/>
    </location>
</feature>
<evidence type="ECO:0000313" key="3">
    <source>
        <dbReference type="Proteomes" id="UP001212841"/>
    </source>
</evidence>
<dbReference type="InterPro" id="IPR036361">
    <property type="entry name" value="SAP_dom_sf"/>
</dbReference>
<sequence length="79" mass="9222">METTPRTSQAYEYAEGGEQLAERDMAPDQRARFQQLMHKPAHELKEMLDKNNIPYKDCTEKHEYAKKVLENVKEAPADK</sequence>
<accession>A0AAD5X263</accession>
<comment type="caution">
    <text evidence="2">The sequence shown here is derived from an EMBL/GenBank/DDBJ whole genome shotgun (WGS) entry which is preliminary data.</text>
</comment>
<name>A0AAD5X263_9FUNG</name>
<dbReference type="SUPFAM" id="SSF68906">
    <property type="entry name" value="SAP domain"/>
    <property type="match status" value="1"/>
</dbReference>
<dbReference type="AlphaFoldDB" id="A0AAD5X263"/>
<reference evidence="2" key="1">
    <citation type="submission" date="2020-05" db="EMBL/GenBank/DDBJ databases">
        <title>Phylogenomic resolution of chytrid fungi.</title>
        <authorList>
            <person name="Stajich J.E."/>
            <person name="Amses K."/>
            <person name="Simmons R."/>
            <person name="Seto K."/>
            <person name="Myers J."/>
            <person name="Bonds A."/>
            <person name="Quandt C.A."/>
            <person name="Barry K."/>
            <person name="Liu P."/>
            <person name="Grigoriev I."/>
            <person name="Longcore J.E."/>
            <person name="James T.Y."/>
        </authorList>
    </citation>
    <scope>NUCLEOTIDE SEQUENCE</scope>
    <source>
        <strain evidence="2">JEL0318</strain>
    </source>
</reference>
<gene>
    <name evidence="2" type="ORF">HK097_000234</name>
</gene>
<proteinExistence type="predicted"/>
<protein>
    <submittedName>
        <fullName evidence="2">Uncharacterized protein</fullName>
    </submittedName>
</protein>